<protein>
    <submittedName>
        <fullName evidence="5">NUDIX hydrolase</fullName>
    </submittedName>
</protein>
<dbReference type="PANTHER" id="PTHR43046">
    <property type="entry name" value="GDP-MANNOSE MANNOSYL HYDROLASE"/>
    <property type="match status" value="1"/>
</dbReference>
<evidence type="ECO:0000256" key="3">
    <source>
        <dbReference type="RuleBase" id="RU003476"/>
    </source>
</evidence>
<dbReference type="AlphaFoldDB" id="A0A5D4KB21"/>
<dbReference type="RefSeq" id="WP_148947347.1">
    <property type="nucleotide sequence ID" value="NZ_VTEH01000011.1"/>
</dbReference>
<dbReference type="PROSITE" id="PS00893">
    <property type="entry name" value="NUDIX_BOX"/>
    <property type="match status" value="1"/>
</dbReference>
<reference evidence="5 6" key="1">
    <citation type="submission" date="2019-08" db="EMBL/GenBank/DDBJ databases">
        <title>Bacillus genomes from the desert of Cuatro Cienegas, Coahuila.</title>
        <authorList>
            <person name="Olmedo-Alvarez G."/>
        </authorList>
    </citation>
    <scope>NUCLEOTIDE SEQUENCE [LARGE SCALE GENOMIC DNA]</scope>
    <source>
        <strain evidence="5 6">CH40_1T</strain>
    </source>
</reference>
<organism evidence="5 6">
    <name type="scientific">Rossellomorea vietnamensis</name>
    <dbReference type="NCBI Taxonomy" id="218284"/>
    <lineage>
        <taxon>Bacteria</taxon>
        <taxon>Bacillati</taxon>
        <taxon>Bacillota</taxon>
        <taxon>Bacilli</taxon>
        <taxon>Bacillales</taxon>
        <taxon>Bacillaceae</taxon>
        <taxon>Rossellomorea</taxon>
    </lineage>
</organism>
<evidence type="ECO:0000256" key="2">
    <source>
        <dbReference type="ARBA" id="ARBA00022801"/>
    </source>
</evidence>
<dbReference type="CDD" id="cd02883">
    <property type="entry name" value="NUDIX_Hydrolase"/>
    <property type="match status" value="1"/>
</dbReference>
<gene>
    <name evidence="5" type="ORF">FZC79_13650</name>
</gene>
<dbReference type="InterPro" id="IPR015797">
    <property type="entry name" value="NUDIX_hydrolase-like_dom_sf"/>
</dbReference>
<keyword evidence="2 3" id="KW-0378">Hydrolase</keyword>
<accession>A0A5D4KB21</accession>
<dbReference type="EMBL" id="VTEH01000011">
    <property type="protein sequence ID" value="TYR74518.1"/>
    <property type="molecule type" value="Genomic_DNA"/>
</dbReference>
<dbReference type="Pfam" id="PF00293">
    <property type="entry name" value="NUDIX"/>
    <property type="match status" value="1"/>
</dbReference>
<dbReference type="GO" id="GO:0016787">
    <property type="term" value="F:hydrolase activity"/>
    <property type="evidence" value="ECO:0007669"/>
    <property type="project" value="UniProtKB-KW"/>
</dbReference>
<evidence type="ECO:0000259" key="4">
    <source>
        <dbReference type="PROSITE" id="PS51462"/>
    </source>
</evidence>
<sequence>MFNLGAFAIILDEDKRVLLCHRRDYDLWNLPGGGVEKNESPWEAVIREVKEEIGLEVEIEKVLGLYNKPAKNNLVFSFLCKKIGGKLTLTDEADKIDWFHLSEIPNNIPEKQRERIFDFFQHSDVVMKNQSGPSFIESQSN</sequence>
<dbReference type="InterPro" id="IPR000086">
    <property type="entry name" value="NUDIX_hydrolase_dom"/>
</dbReference>
<feature type="domain" description="Nudix hydrolase" evidence="4">
    <location>
        <begin position="1"/>
        <end position="121"/>
    </location>
</feature>
<proteinExistence type="inferred from homology"/>
<dbReference type="PRINTS" id="PR00502">
    <property type="entry name" value="NUDIXFAMILY"/>
</dbReference>
<dbReference type="InterPro" id="IPR020084">
    <property type="entry name" value="NUDIX_hydrolase_CS"/>
</dbReference>
<comment type="similarity">
    <text evidence="3">Belongs to the Nudix hydrolase family.</text>
</comment>
<evidence type="ECO:0000313" key="5">
    <source>
        <dbReference type="EMBL" id="TYR74518.1"/>
    </source>
</evidence>
<comment type="caution">
    <text evidence="5">The sequence shown here is derived from an EMBL/GenBank/DDBJ whole genome shotgun (WGS) entry which is preliminary data.</text>
</comment>
<dbReference type="PANTHER" id="PTHR43046:SF2">
    <property type="entry name" value="8-OXO-DGTP DIPHOSPHATASE-RELATED"/>
    <property type="match status" value="1"/>
</dbReference>
<dbReference type="Gene3D" id="3.90.79.10">
    <property type="entry name" value="Nucleoside Triphosphate Pyrophosphohydrolase"/>
    <property type="match status" value="1"/>
</dbReference>
<name>A0A5D4KB21_9BACI</name>
<dbReference type="SUPFAM" id="SSF55811">
    <property type="entry name" value="Nudix"/>
    <property type="match status" value="1"/>
</dbReference>
<dbReference type="PROSITE" id="PS51462">
    <property type="entry name" value="NUDIX"/>
    <property type="match status" value="1"/>
</dbReference>
<dbReference type="InterPro" id="IPR020476">
    <property type="entry name" value="Nudix_hydrolase"/>
</dbReference>
<dbReference type="Proteomes" id="UP000323317">
    <property type="component" value="Unassembled WGS sequence"/>
</dbReference>
<evidence type="ECO:0000313" key="6">
    <source>
        <dbReference type="Proteomes" id="UP000323317"/>
    </source>
</evidence>
<comment type="cofactor">
    <cofactor evidence="1">
        <name>Mg(2+)</name>
        <dbReference type="ChEBI" id="CHEBI:18420"/>
    </cofactor>
</comment>
<evidence type="ECO:0000256" key="1">
    <source>
        <dbReference type="ARBA" id="ARBA00001946"/>
    </source>
</evidence>